<accession>A0A9P3PCM9</accession>
<evidence type="ECO:0000313" key="3">
    <source>
        <dbReference type="Proteomes" id="UP001063166"/>
    </source>
</evidence>
<organism evidence="2 3">
    <name type="scientific">Lyophyllum shimeji</name>
    <name type="common">Hon-shimeji</name>
    <name type="synonym">Tricholoma shimeji</name>
    <dbReference type="NCBI Taxonomy" id="47721"/>
    <lineage>
        <taxon>Eukaryota</taxon>
        <taxon>Fungi</taxon>
        <taxon>Dikarya</taxon>
        <taxon>Basidiomycota</taxon>
        <taxon>Agaricomycotina</taxon>
        <taxon>Agaricomycetes</taxon>
        <taxon>Agaricomycetidae</taxon>
        <taxon>Agaricales</taxon>
        <taxon>Tricholomatineae</taxon>
        <taxon>Lyophyllaceae</taxon>
        <taxon>Lyophyllum</taxon>
    </lineage>
</organism>
<keyword evidence="3" id="KW-1185">Reference proteome</keyword>
<protein>
    <submittedName>
        <fullName evidence="2">Uncharacterized protein</fullName>
    </submittedName>
</protein>
<name>A0A9P3PCM9_LYOSH</name>
<feature type="compositionally biased region" description="Basic and acidic residues" evidence="1">
    <location>
        <begin position="23"/>
        <end position="33"/>
    </location>
</feature>
<feature type="region of interest" description="Disordered" evidence="1">
    <location>
        <begin position="23"/>
        <end position="67"/>
    </location>
</feature>
<evidence type="ECO:0000313" key="2">
    <source>
        <dbReference type="EMBL" id="GLB33411.1"/>
    </source>
</evidence>
<gene>
    <name evidence="2" type="ORF">LshimejAT787_0102950</name>
</gene>
<dbReference type="AlphaFoldDB" id="A0A9P3PCM9"/>
<comment type="caution">
    <text evidence="2">The sequence shown here is derived from an EMBL/GenBank/DDBJ whole genome shotgun (WGS) entry which is preliminary data.</text>
</comment>
<sequence>MNPATSTEAASQPVFQDHEKQIAKEGEAEDSVHLQHALKNAAEHEQSKARKALRQAESIVSKSRDEETAATEAISKATHGHGIAIAFLRGTENDAEDRQNQAPVAKMPELPGSGVSVQAVETAIRHGSATENPSIVVEADAALPTVLGTREQVAYAADVVYQIEAVACASEQIATGAVTGEPLTDEAACSAEGFLASHGRSGGEQHIVVGENRHMRTGAKILTSVITCGVVKDEREVAEAEDVRLSLSGLKTPS</sequence>
<evidence type="ECO:0000256" key="1">
    <source>
        <dbReference type="SAM" id="MobiDB-lite"/>
    </source>
</evidence>
<reference evidence="2" key="1">
    <citation type="submission" date="2022-07" db="EMBL/GenBank/DDBJ databases">
        <title>The genome of Lyophyllum shimeji provides insight into the initial evolution of ectomycorrhizal fungal genome.</title>
        <authorList>
            <person name="Kobayashi Y."/>
            <person name="Shibata T."/>
            <person name="Hirakawa H."/>
            <person name="Shigenobu S."/>
            <person name="Nishiyama T."/>
            <person name="Yamada A."/>
            <person name="Hasebe M."/>
            <person name="Kawaguchi M."/>
        </authorList>
    </citation>
    <scope>NUCLEOTIDE SEQUENCE</scope>
    <source>
        <strain evidence="2">AT787</strain>
    </source>
</reference>
<dbReference type="Proteomes" id="UP001063166">
    <property type="component" value="Unassembled WGS sequence"/>
</dbReference>
<dbReference type="EMBL" id="BRPK01000001">
    <property type="protein sequence ID" value="GLB33411.1"/>
    <property type="molecule type" value="Genomic_DNA"/>
</dbReference>
<proteinExistence type="predicted"/>